<feature type="region of interest" description="Disordered" evidence="1">
    <location>
        <begin position="98"/>
        <end position="149"/>
    </location>
</feature>
<dbReference type="AlphaFoldDB" id="A0A9P5DVH6"/>
<reference evidence="3" key="1">
    <citation type="journal article" date="2017" name="Mycologia">
        <title>Fusarium algeriense, sp. nov., a novel toxigenic crown rot pathogen of durum wheat from Algeria is nested in the Fusarium burgessii species complex.</title>
        <authorList>
            <person name="Laraba I."/>
            <person name="Keddad A."/>
            <person name="Boureghda H."/>
            <person name="Abdallah N."/>
            <person name="Vaughan M.M."/>
            <person name="Proctor R.H."/>
            <person name="Busman M."/>
            <person name="O'Donnell K."/>
        </authorList>
    </citation>
    <scope>NUCLEOTIDE SEQUENCE</scope>
    <source>
        <strain evidence="3">NRRL 25174</strain>
    </source>
</reference>
<feature type="compositionally biased region" description="Polar residues" evidence="1">
    <location>
        <begin position="136"/>
        <end position="149"/>
    </location>
</feature>
<dbReference type="Proteomes" id="UP000730481">
    <property type="component" value="Unassembled WGS sequence"/>
</dbReference>
<dbReference type="OrthoDB" id="5057786at2759"/>
<evidence type="ECO:0000256" key="2">
    <source>
        <dbReference type="SAM" id="Phobius"/>
    </source>
</evidence>
<protein>
    <submittedName>
        <fullName evidence="3">Uncharacterized protein</fullName>
    </submittedName>
</protein>
<dbReference type="EMBL" id="PVQB02000506">
    <property type="protein sequence ID" value="KAF4336299.1"/>
    <property type="molecule type" value="Genomic_DNA"/>
</dbReference>
<evidence type="ECO:0000313" key="3">
    <source>
        <dbReference type="EMBL" id="KAF4336299.1"/>
    </source>
</evidence>
<accession>A0A9P5DVH6</accession>
<sequence>MISFKHHAIYWVFSVLTIPVTNIRKLLLGRGLFPNWVDDLDFATACLTLYVLVHIVVTEFQDVGRRARGPETTFSGNIEAIELEKLIENSVENAITKEVESRNGKAKGAKINKGRKKSATGANGKPRAVHFEKESTPPNGNAKMLSNENRTLQNLTVAQRLRKKSPERYTQTQKALFSFLCEYHDALYYLSLALLFTRTDLVPGFGEGAENAYVHEGPGPWASTLMGFCGLVVMGILMECSLYIKLQYWPWWPWVWFADGLTASEIFIRVWLLVPLIDVAETVLYAIASKTRIEWYMKRLELIQRPL</sequence>
<reference evidence="3" key="2">
    <citation type="submission" date="2020-02" db="EMBL/GenBank/DDBJ databases">
        <title>Identification and distribution of gene clusters putatively required for synthesis of sphingolipid metabolism inhibitors in phylogenetically diverse species of the filamentous fungus Fusarium.</title>
        <authorList>
            <person name="Kim H.-S."/>
            <person name="Busman M."/>
            <person name="Brown D.W."/>
            <person name="Divon H."/>
            <person name="Uhlig S."/>
            <person name="Proctor R.H."/>
        </authorList>
    </citation>
    <scope>NUCLEOTIDE SEQUENCE</scope>
    <source>
        <strain evidence="3">NRRL 25174</strain>
    </source>
</reference>
<feature type="transmembrane region" description="Helical" evidence="2">
    <location>
        <begin position="40"/>
        <end position="58"/>
    </location>
</feature>
<evidence type="ECO:0000313" key="4">
    <source>
        <dbReference type="Proteomes" id="UP000730481"/>
    </source>
</evidence>
<feature type="compositionally biased region" description="Basic residues" evidence="1">
    <location>
        <begin position="104"/>
        <end position="118"/>
    </location>
</feature>
<evidence type="ECO:0000256" key="1">
    <source>
        <dbReference type="SAM" id="MobiDB-lite"/>
    </source>
</evidence>
<keyword evidence="2" id="KW-1133">Transmembrane helix</keyword>
<comment type="caution">
    <text evidence="3">The sequence shown here is derived from an EMBL/GenBank/DDBJ whole genome shotgun (WGS) entry which is preliminary data.</text>
</comment>
<feature type="transmembrane region" description="Helical" evidence="2">
    <location>
        <begin position="225"/>
        <end position="246"/>
    </location>
</feature>
<gene>
    <name evidence="3" type="ORF">FBEOM_9851</name>
</gene>
<feature type="transmembrane region" description="Helical" evidence="2">
    <location>
        <begin position="7"/>
        <end position="28"/>
    </location>
</feature>
<keyword evidence="4" id="KW-1185">Reference proteome</keyword>
<name>A0A9P5DVH6_9HYPO</name>
<organism evidence="3 4">
    <name type="scientific">Fusarium beomiforme</name>
    <dbReference type="NCBI Taxonomy" id="44412"/>
    <lineage>
        <taxon>Eukaryota</taxon>
        <taxon>Fungi</taxon>
        <taxon>Dikarya</taxon>
        <taxon>Ascomycota</taxon>
        <taxon>Pezizomycotina</taxon>
        <taxon>Sordariomycetes</taxon>
        <taxon>Hypocreomycetidae</taxon>
        <taxon>Hypocreales</taxon>
        <taxon>Nectriaceae</taxon>
        <taxon>Fusarium</taxon>
        <taxon>Fusarium burgessii species complex</taxon>
    </lineage>
</organism>
<keyword evidence="2" id="KW-0812">Transmembrane</keyword>
<keyword evidence="2" id="KW-0472">Membrane</keyword>
<proteinExistence type="predicted"/>
<feature type="transmembrane region" description="Helical" evidence="2">
    <location>
        <begin position="266"/>
        <end position="288"/>
    </location>
</feature>